<dbReference type="AlphaFoldDB" id="A0AAJ5NBZ7"/>
<organism evidence="1 2">
    <name type="scientific">Burkholderia stabilis</name>
    <dbReference type="NCBI Taxonomy" id="95485"/>
    <lineage>
        <taxon>Bacteria</taxon>
        <taxon>Pseudomonadati</taxon>
        <taxon>Pseudomonadota</taxon>
        <taxon>Betaproteobacteria</taxon>
        <taxon>Burkholderiales</taxon>
        <taxon>Burkholderiaceae</taxon>
        <taxon>Burkholderia</taxon>
        <taxon>Burkholderia cepacia complex</taxon>
    </lineage>
</organism>
<accession>A0AAJ5NBZ7</accession>
<dbReference type="EMBL" id="LR025743">
    <property type="protein sequence ID" value="VBB15455.1"/>
    <property type="molecule type" value="Genomic_DNA"/>
</dbReference>
<keyword evidence="2" id="KW-1185">Reference proteome</keyword>
<sequence>MSLVSLDPRFVRRVCLLCCHCVRNIAYYRVGFVNEEGSGDLKQRTQFGATVNGNMLDIAILEWCKLFADRKALHHWQRVIRDDIEQQRFLGELLRNASTNTNDWKRYLDSMRIYRDKFVAHLDDLSVMQIPSLEIALKCVLFLYSYIRANCPASMFAMPQCANLPEDLSVYYEGCRDEARGAYDSGKSR</sequence>
<evidence type="ECO:0000313" key="2">
    <source>
        <dbReference type="Proteomes" id="UP000268684"/>
    </source>
</evidence>
<gene>
    <name evidence="1" type="ORF">BSTAB16_5651</name>
</gene>
<reference evidence="1 2" key="1">
    <citation type="submission" date="2017-11" db="EMBL/GenBank/DDBJ databases">
        <authorList>
            <person name="Seth-Smith MB H."/>
        </authorList>
    </citation>
    <scope>NUCLEOTIDE SEQUENCE [LARGE SCALE GENOMIC DNA]</scope>
    <source>
        <strain evidence="1">E</strain>
    </source>
</reference>
<protein>
    <recommendedName>
        <fullName evidence="3">HEPN AbiU2-like domain-containing protein</fullName>
    </recommendedName>
</protein>
<dbReference type="Proteomes" id="UP000268684">
    <property type="component" value="Chromosome II"/>
</dbReference>
<name>A0AAJ5NBZ7_9BURK</name>
<evidence type="ECO:0008006" key="3">
    <source>
        <dbReference type="Google" id="ProtNLM"/>
    </source>
</evidence>
<proteinExistence type="predicted"/>
<evidence type="ECO:0000313" key="1">
    <source>
        <dbReference type="EMBL" id="VBB15455.1"/>
    </source>
</evidence>